<reference evidence="1 2" key="1">
    <citation type="journal article" date="2018" name="Front. Plant Sci.">
        <title>Red Clover (Trifolium pratense) and Zigzag Clover (T. medium) - A Picture of Genomic Similarities and Differences.</title>
        <authorList>
            <person name="Dluhosova J."/>
            <person name="Istvanek J."/>
            <person name="Nedelnik J."/>
            <person name="Repkova J."/>
        </authorList>
    </citation>
    <scope>NUCLEOTIDE SEQUENCE [LARGE SCALE GENOMIC DNA]</scope>
    <source>
        <strain evidence="2">cv. 10/8</strain>
        <tissue evidence="1">Leaf</tissue>
    </source>
</reference>
<sequence length="18" mass="1884">YVASPQAQAEAQSYSGKV</sequence>
<gene>
    <name evidence="1" type="ORF">A2U01_0101888</name>
</gene>
<organism evidence="1 2">
    <name type="scientific">Trifolium medium</name>
    <dbReference type="NCBI Taxonomy" id="97028"/>
    <lineage>
        <taxon>Eukaryota</taxon>
        <taxon>Viridiplantae</taxon>
        <taxon>Streptophyta</taxon>
        <taxon>Embryophyta</taxon>
        <taxon>Tracheophyta</taxon>
        <taxon>Spermatophyta</taxon>
        <taxon>Magnoliopsida</taxon>
        <taxon>eudicotyledons</taxon>
        <taxon>Gunneridae</taxon>
        <taxon>Pentapetalae</taxon>
        <taxon>rosids</taxon>
        <taxon>fabids</taxon>
        <taxon>Fabales</taxon>
        <taxon>Fabaceae</taxon>
        <taxon>Papilionoideae</taxon>
        <taxon>50 kb inversion clade</taxon>
        <taxon>NPAAA clade</taxon>
        <taxon>Hologalegina</taxon>
        <taxon>IRL clade</taxon>
        <taxon>Trifolieae</taxon>
        <taxon>Trifolium</taxon>
    </lineage>
</organism>
<proteinExistence type="predicted"/>
<comment type="caution">
    <text evidence="1">The sequence shown here is derived from an EMBL/GenBank/DDBJ whole genome shotgun (WGS) entry which is preliminary data.</text>
</comment>
<dbReference type="Proteomes" id="UP000265520">
    <property type="component" value="Unassembled WGS sequence"/>
</dbReference>
<dbReference type="AlphaFoldDB" id="A0A392UXN5"/>
<protein>
    <submittedName>
        <fullName evidence="1">Uncharacterized protein</fullName>
    </submittedName>
</protein>
<feature type="non-terminal residue" evidence="1">
    <location>
        <position position="1"/>
    </location>
</feature>
<keyword evidence="2" id="KW-1185">Reference proteome</keyword>
<evidence type="ECO:0000313" key="2">
    <source>
        <dbReference type="Proteomes" id="UP000265520"/>
    </source>
</evidence>
<dbReference type="EMBL" id="LXQA010999651">
    <property type="protein sequence ID" value="MCI80617.1"/>
    <property type="molecule type" value="Genomic_DNA"/>
</dbReference>
<accession>A0A392UXN5</accession>
<evidence type="ECO:0000313" key="1">
    <source>
        <dbReference type="EMBL" id="MCI80617.1"/>
    </source>
</evidence>
<name>A0A392UXN5_9FABA</name>